<proteinExistence type="predicted"/>
<evidence type="ECO:0000313" key="1">
    <source>
        <dbReference type="EMBL" id="KAL3125767.1"/>
    </source>
</evidence>
<reference evidence="1 2" key="1">
    <citation type="submission" date="2024-10" db="EMBL/GenBank/DDBJ databases">
        <authorList>
            <person name="Kim D."/>
        </authorList>
    </citation>
    <scope>NUCLEOTIDE SEQUENCE [LARGE SCALE GENOMIC DNA]</scope>
    <source>
        <strain evidence="1">BH-2024</strain>
    </source>
</reference>
<dbReference type="EMBL" id="JBICBT010000022">
    <property type="protein sequence ID" value="KAL3125767.1"/>
    <property type="molecule type" value="Genomic_DNA"/>
</dbReference>
<name>A0ABD2ME05_9BILA</name>
<comment type="caution">
    <text evidence="1">The sequence shown here is derived from an EMBL/GenBank/DDBJ whole genome shotgun (WGS) entry which is preliminary data.</text>
</comment>
<gene>
    <name evidence="1" type="ORF">niasHT_004217</name>
</gene>
<protein>
    <submittedName>
        <fullName evidence="1">Uncharacterized protein</fullName>
    </submittedName>
</protein>
<organism evidence="1 2">
    <name type="scientific">Heterodera trifolii</name>
    <dbReference type="NCBI Taxonomy" id="157864"/>
    <lineage>
        <taxon>Eukaryota</taxon>
        <taxon>Metazoa</taxon>
        <taxon>Ecdysozoa</taxon>
        <taxon>Nematoda</taxon>
        <taxon>Chromadorea</taxon>
        <taxon>Rhabditida</taxon>
        <taxon>Tylenchina</taxon>
        <taxon>Tylenchomorpha</taxon>
        <taxon>Tylenchoidea</taxon>
        <taxon>Heteroderidae</taxon>
        <taxon>Heteroderinae</taxon>
        <taxon>Heterodera</taxon>
    </lineage>
</organism>
<accession>A0ABD2ME05</accession>
<evidence type="ECO:0000313" key="2">
    <source>
        <dbReference type="Proteomes" id="UP001620626"/>
    </source>
</evidence>
<dbReference type="Proteomes" id="UP001620626">
    <property type="component" value="Unassembled WGS sequence"/>
</dbReference>
<keyword evidence="2" id="KW-1185">Reference proteome</keyword>
<dbReference type="AlphaFoldDB" id="A0ABD2ME05"/>
<sequence>MSPLPLFPSSSPASLHCRLEAHLIPSTISFYMCVRTYDEMRDHYSHATKIQPFPFIRDGREERMEGEGKEGNGRCAQVNNSKAAERATMCLRRAAGGMDHSTPPFLPPTHPPAPPISTTTTTTTLSAIAHLIQAHPAWERRGTGDPCPILPQSFVHPSPTPNASACR</sequence>